<dbReference type="GO" id="GO:0005634">
    <property type="term" value="C:nucleus"/>
    <property type="evidence" value="ECO:0007669"/>
    <property type="project" value="UniProtKB-SubCell"/>
</dbReference>
<evidence type="ECO:0000256" key="3">
    <source>
        <dbReference type="ARBA" id="ARBA00023163"/>
    </source>
</evidence>
<feature type="domain" description="BHLH" evidence="7">
    <location>
        <begin position="154"/>
        <end position="203"/>
    </location>
</feature>
<accession>A0A7C9A1R4</accession>
<dbReference type="PANTHER" id="PTHR45959">
    <property type="entry name" value="BHLH TRANSCRIPTION FACTOR"/>
    <property type="match status" value="1"/>
</dbReference>
<sequence length="347" mass="38565">MEWGEDPLLNTNELQRSDVNIGENDGGVITGIMFGEQLAAVLGEDFPNNSSMVSTDQSNTSSPTFPLDYFDYATTRDDVPNISNSVNNDNNPPGYTFSPQETQVARQSSRSDLHDTDDHQSDKGNKYTSRDGKKQQQEEETANGDRSKRKREANQAQAHIMAERKRRELLGQRFIALSTIIPDLKKTDKMSVLGEAIKYLRQLQEKVKNLEEVVAKHTVESLVVKKSQVIIDNDDGGSGVVGDNDSSSFNVDSNNNNNKDSLPQIEVKVSGKTLLFRVYCEKEKGTFTKLFCELEKHGITVVNANVYPFGALALDITILAQMEMGLDVNMKEIIRSIHATLQPEASS</sequence>
<dbReference type="AlphaFoldDB" id="A0A7C9A1R4"/>
<evidence type="ECO:0000313" key="9">
    <source>
        <dbReference type="EMBL" id="MBA4656914.1"/>
    </source>
</evidence>
<evidence type="ECO:0000259" key="7">
    <source>
        <dbReference type="PROSITE" id="PS50888"/>
    </source>
</evidence>
<dbReference type="InterPro" id="IPR052610">
    <property type="entry name" value="bHLH_transcription_regulator"/>
</dbReference>
<feature type="coiled-coil region" evidence="5">
    <location>
        <begin position="193"/>
        <end position="220"/>
    </location>
</feature>
<dbReference type="Gene3D" id="4.10.280.10">
    <property type="entry name" value="Helix-loop-helix DNA-binding domain"/>
    <property type="match status" value="1"/>
</dbReference>
<dbReference type="InterPro" id="IPR002912">
    <property type="entry name" value="ACT_dom"/>
</dbReference>
<protein>
    <recommendedName>
        <fullName evidence="10">BHLH domain-containing protein</fullName>
    </recommendedName>
</protein>
<keyword evidence="3" id="KW-0804">Transcription</keyword>
<evidence type="ECO:0000259" key="8">
    <source>
        <dbReference type="PROSITE" id="PS51671"/>
    </source>
</evidence>
<dbReference type="Pfam" id="PF00010">
    <property type="entry name" value="HLH"/>
    <property type="match status" value="1"/>
</dbReference>
<feature type="compositionally biased region" description="Low complexity" evidence="6">
    <location>
        <begin position="241"/>
        <end position="257"/>
    </location>
</feature>
<evidence type="ECO:0000256" key="4">
    <source>
        <dbReference type="ARBA" id="ARBA00023242"/>
    </source>
</evidence>
<evidence type="ECO:0008006" key="10">
    <source>
        <dbReference type="Google" id="ProtNLM"/>
    </source>
</evidence>
<evidence type="ECO:0000256" key="5">
    <source>
        <dbReference type="SAM" id="Coils"/>
    </source>
</evidence>
<organism evidence="9">
    <name type="scientific">Opuntia streptacantha</name>
    <name type="common">Prickly pear cactus</name>
    <name type="synonym">Opuntia cardona</name>
    <dbReference type="NCBI Taxonomy" id="393608"/>
    <lineage>
        <taxon>Eukaryota</taxon>
        <taxon>Viridiplantae</taxon>
        <taxon>Streptophyta</taxon>
        <taxon>Embryophyta</taxon>
        <taxon>Tracheophyta</taxon>
        <taxon>Spermatophyta</taxon>
        <taxon>Magnoliopsida</taxon>
        <taxon>eudicotyledons</taxon>
        <taxon>Gunneridae</taxon>
        <taxon>Pentapetalae</taxon>
        <taxon>Caryophyllales</taxon>
        <taxon>Cactineae</taxon>
        <taxon>Cactaceae</taxon>
        <taxon>Opuntioideae</taxon>
        <taxon>Opuntia</taxon>
    </lineage>
</organism>
<feature type="domain" description="ACT" evidence="8">
    <location>
        <begin position="275"/>
        <end position="347"/>
    </location>
</feature>
<dbReference type="InterPro" id="IPR011598">
    <property type="entry name" value="bHLH_dom"/>
</dbReference>
<keyword evidence="5" id="KW-0175">Coiled coil</keyword>
<evidence type="ECO:0000256" key="6">
    <source>
        <dbReference type="SAM" id="MobiDB-lite"/>
    </source>
</evidence>
<dbReference type="SUPFAM" id="SSF47459">
    <property type="entry name" value="HLH, helix-loop-helix DNA-binding domain"/>
    <property type="match status" value="1"/>
</dbReference>
<comment type="subcellular location">
    <subcellularLocation>
        <location evidence="1">Nucleus</location>
    </subcellularLocation>
</comment>
<evidence type="ECO:0000256" key="2">
    <source>
        <dbReference type="ARBA" id="ARBA00023015"/>
    </source>
</evidence>
<name>A0A7C9A1R4_OPUST</name>
<reference evidence="9" key="1">
    <citation type="journal article" date="2013" name="J. Plant Res.">
        <title>Effect of fungi and light on seed germination of three Opuntia species from semiarid lands of central Mexico.</title>
        <authorList>
            <person name="Delgado-Sanchez P."/>
            <person name="Jimenez-Bremont J.F."/>
            <person name="Guerrero-Gonzalez Mde L."/>
            <person name="Flores J."/>
        </authorList>
    </citation>
    <scope>NUCLEOTIDE SEQUENCE</scope>
    <source>
        <tissue evidence="9">Cladode</tissue>
    </source>
</reference>
<reference evidence="9" key="2">
    <citation type="submission" date="2020-07" db="EMBL/GenBank/DDBJ databases">
        <authorList>
            <person name="Vera ALvarez R."/>
            <person name="Arias-Moreno D.M."/>
            <person name="Jimenez-Jacinto V."/>
            <person name="Jimenez-Bremont J.F."/>
            <person name="Swaminathan K."/>
            <person name="Moose S.P."/>
            <person name="Guerrero-Gonzalez M.L."/>
            <person name="Marino-Ramirez L."/>
            <person name="Landsman D."/>
            <person name="Rodriguez-Kessler M."/>
            <person name="Delgado-Sanchez P."/>
        </authorList>
    </citation>
    <scope>NUCLEOTIDE SEQUENCE</scope>
    <source>
        <tissue evidence="9">Cladode</tissue>
    </source>
</reference>
<feature type="compositionally biased region" description="Low complexity" evidence="6">
    <location>
        <begin position="80"/>
        <end position="93"/>
    </location>
</feature>
<dbReference type="PROSITE" id="PS50888">
    <property type="entry name" value="BHLH"/>
    <property type="match status" value="1"/>
</dbReference>
<dbReference type="InterPro" id="IPR036638">
    <property type="entry name" value="HLH_DNA-bd_sf"/>
</dbReference>
<proteinExistence type="predicted"/>
<dbReference type="GO" id="GO:0046983">
    <property type="term" value="F:protein dimerization activity"/>
    <property type="evidence" value="ECO:0007669"/>
    <property type="project" value="InterPro"/>
</dbReference>
<keyword evidence="2" id="KW-0805">Transcription regulation</keyword>
<feature type="compositionally biased region" description="Basic and acidic residues" evidence="6">
    <location>
        <begin position="109"/>
        <end position="137"/>
    </location>
</feature>
<dbReference type="PANTHER" id="PTHR45959:SF2">
    <property type="entry name" value="BHLH TRANSCRIPTION FACTOR"/>
    <property type="match status" value="1"/>
</dbReference>
<feature type="compositionally biased region" description="Polar residues" evidence="6">
    <location>
        <begin position="97"/>
        <end position="108"/>
    </location>
</feature>
<keyword evidence="4" id="KW-0539">Nucleus</keyword>
<feature type="region of interest" description="Disordered" evidence="6">
    <location>
        <begin position="235"/>
        <end position="257"/>
    </location>
</feature>
<dbReference type="SMART" id="SM00353">
    <property type="entry name" value="HLH"/>
    <property type="match status" value="1"/>
</dbReference>
<dbReference type="PROSITE" id="PS51671">
    <property type="entry name" value="ACT"/>
    <property type="match status" value="1"/>
</dbReference>
<dbReference type="EMBL" id="GISG01194027">
    <property type="protein sequence ID" value="MBA4656914.1"/>
    <property type="molecule type" value="Transcribed_RNA"/>
</dbReference>
<feature type="region of interest" description="Disordered" evidence="6">
    <location>
        <begin position="76"/>
        <end position="158"/>
    </location>
</feature>
<evidence type="ECO:0000256" key="1">
    <source>
        <dbReference type="ARBA" id="ARBA00004123"/>
    </source>
</evidence>